<dbReference type="InterPro" id="IPR015947">
    <property type="entry name" value="PUA-like_sf"/>
</dbReference>
<dbReference type="Proteomes" id="UP001549055">
    <property type="component" value="Unassembled WGS sequence"/>
</dbReference>
<dbReference type="Pfam" id="PF12961">
    <property type="entry name" value="DUF3850"/>
    <property type="match status" value="1"/>
</dbReference>
<sequence length="83" mass="9713">MKTHILKILPNFFEDIVSGKKTFECQYNDRGYQIGDCLYLKEYDIESNQYSGREMLAKISYTLQDFVGLKENYIILGLSDIMV</sequence>
<dbReference type="EMBL" id="JBEPMK010000002">
    <property type="protein sequence ID" value="MET3644186.1"/>
    <property type="molecule type" value="Genomic_DNA"/>
</dbReference>
<feature type="domain" description="DUF3850" evidence="1">
    <location>
        <begin position="3"/>
        <end position="78"/>
    </location>
</feature>
<proteinExistence type="predicted"/>
<keyword evidence="3" id="KW-1185">Reference proteome</keyword>
<organism evidence="2 3">
    <name type="scientific">Streptococcus gallinaceus</name>
    <dbReference type="NCBI Taxonomy" id="165758"/>
    <lineage>
        <taxon>Bacteria</taxon>
        <taxon>Bacillati</taxon>
        <taxon>Bacillota</taxon>
        <taxon>Bacilli</taxon>
        <taxon>Lactobacillales</taxon>
        <taxon>Streptococcaceae</taxon>
        <taxon>Streptococcus</taxon>
    </lineage>
</organism>
<accession>A0ABV2JJS9</accession>
<evidence type="ECO:0000259" key="1">
    <source>
        <dbReference type="Pfam" id="PF12961"/>
    </source>
</evidence>
<dbReference type="RefSeq" id="WP_253363419.1">
    <property type="nucleotide sequence ID" value="NZ_JALJXU010000002.1"/>
</dbReference>
<name>A0ABV2JJS9_9STRE</name>
<dbReference type="SUPFAM" id="SSF88697">
    <property type="entry name" value="PUA domain-like"/>
    <property type="match status" value="1"/>
</dbReference>
<gene>
    <name evidence="2" type="ORF">ABID27_000808</name>
</gene>
<evidence type="ECO:0000313" key="3">
    <source>
        <dbReference type="Proteomes" id="UP001549055"/>
    </source>
</evidence>
<evidence type="ECO:0000313" key="2">
    <source>
        <dbReference type="EMBL" id="MET3644186.1"/>
    </source>
</evidence>
<comment type="caution">
    <text evidence="2">The sequence shown here is derived from an EMBL/GenBank/DDBJ whole genome shotgun (WGS) entry which is preliminary data.</text>
</comment>
<dbReference type="InterPro" id="IPR039440">
    <property type="entry name" value="DUF3850"/>
</dbReference>
<protein>
    <recommendedName>
        <fullName evidence="1">DUF3850 domain-containing protein</fullName>
    </recommendedName>
</protein>
<dbReference type="Gene3D" id="2.30.130.30">
    <property type="entry name" value="Hypothetical protein"/>
    <property type="match status" value="1"/>
</dbReference>
<reference evidence="2 3" key="1">
    <citation type="submission" date="2024-06" db="EMBL/GenBank/DDBJ databases">
        <title>Genomic Encyclopedia of Type Strains, Phase IV (KMG-IV): sequencing the most valuable type-strain genomes for metagenomic binning, comparative biology and taxonomic classification.</title>
        <authorList>
            <person name="Goeker M."/>
        </authorList>
    </citation>
    <scope>NUCLEOTIDE SEQUENCE [LARGE SCALE GENOMIC DNA]</scope>
    <source>
        <strain evidence="2 3">DSM 15349</strain>
    </source>
</reference>